<reference evidence="12" key="1">
    <citation type="journal article" date="2020" name="bioRxiv">
        <title>A rank-normalized archaeal taxonomy based on genome phylogeny resolves widespread incomplete and uneven classifications.</title>
        <authorList>
            <person name="Rinke C."/>
            <person name="Chuvochina M."/>
            <person name="Mussig A.J."/>
            <person name="Chaumeil P.-A."/>
            <person name="Waite D.W."/>
            <person name="Whitman W.B."/>
            <person name="Parks D.H."/>
            <person name="Hugenholtz P."/>
        </authorList>
    </citation>
    <scope>NUCLEOTIDE SEQUENCE</scope>
    <source>
        <strain evidence="12">UBA8839</strain>
    </source>
</reference>
<dbReference type="CDD" id="cd00515">
    <property type="entry name" value="HAM1"/>
    <property type="match status" value="1"/>
</dbReference>
<feature type="binding site" evidence="10">
    <location>
        <position position="36"/>
    </location>
    <ligand>
        <name>Mg(2+)</name>
        <dbReference type="ChEBI" id="CHEBI:18420"/>
    </ligand>
</feature>
<evidence type="ECO:0000256" key="2">
    <source>
        <dbReference type="ARBA" id="ARBA00011738"/>
    </source>
</evidence>
<dbReference type="FunFam" id="3.90.950.10:FF:000001">
    <property type="entry name" value="dITP/XTP pyrophosphatase"/>
    <property type="match status" value="1"/>
</dbReference>
<dbReference type="GO" id="GO:0005737">
    <property type="term" value="C:cytoplasm"/>
    <property type="evidence" value="ECO:0007669"/>
    <property type="project" value="TreeGrafter"/>
</dbReference>
<comment type="catalytic activity">
    <reaction evidence="9 10">
        <text>XTP + H2O = XMP + diphosphate + H(+)</text>
        <dbReference type="Rhea" id="RHEA:28610"/>
        <dbReference type="ChEBI" id="CHEBI:15377"/>
        <dbReference type="ChEBI" id="CHEBI:15378"/>
        <dbReference type="ChEBI" id="CHEBI:33019"/>
        <dbReference type="ChEBI" id="CHEBI:57464"/>
        <dbReference type="ChEBI" id="CHEBI:61314"/>
        <dbReference type="EC" id="3.6.1.66"/>
    </reaction>
</comment>
<evidence type="ECO:0000313" key="13">
    <source>
        <dbReference type="Proteomes" id="UP000651120"/>
    </source>
</evidence>
<feature type="active site" description="Proton acceptor" evidence="10">
    <location>
        <position position="65"/>
    </location>
</feature>
<dbReference type="GO" id="GO:0036222">
    <property type="term" value="F:XTP diphosphatase activity"/>
    <property type="evidence" value="ECO:0007669"/>
    <property type="project" value="UniProtKB-UniRule"/>
</dbReference>
<dbReference type="EC" id="3.6.1.66" evidence="10"/>
<evidence type="ECO:0000256" key="3">
    <source>
        <dbReference type="ARBA" id="ARBA00022723"/>
    </source>
</evidence>
<dbReference type="GO" id="GO:0017111">
    <property type="term" value="F:ribonucleoside triphosphate phosphatase activity"/>
    <property type="evidence" value="ECO:0007669"/>
    <property type="project" value="InterPro"/>
</dbReference>
<dbReference type="InterPro" id="IPR029001">
    <property type="entry name" value="ITPase-like_fam"/>
</dbReference>
<organism evidence="12 13">
    <name type="scientific">Pyrobaculum aerophilum</name>
    <dbReference type="NCBI Taxonomy" id="13773"/>
    <lineage>
        <taxon>Archaea</taxon>
        <taxon>Thermoproteota</taxon>
        <taxon>Thermoprotei</taxon>
        <taxon>Thermoproteales</taxon>
        <taxon>Thermoproteaceae</taxon>
        <taxon>Pyrobaculum</taxon>
    </lineage>
</organism>
<evidence type="ECO:0000256" key="10">
    <source>
        <dbReference type="HAMAP-Rule" id="MF_01405"/>
    </source>
</evidence>
<dbReference type="RefSeq" id="WP_011008609.1">
    <property type="nucleotide sequence ID" value="NZ_DUJP01000027.1"/>
</dbReference>
<comment type="subunit">
    <text evidence="2 10">Homodimer.</text>
</comment>
<gene>
    <name evidence="12" type="ORF">HA333_06540</name>
</gene>
<evidence type="ECO:0000256" key="6">
    <source>
        <dbReference type="ARBA" id="ARBA00022842"/>
    </source>
</evidence>
<dbReference type="HAMAP" id="MF_01405">
    <property type="entry name" value="Non_canon_purine_NTPase"/>
    <property type="match status" value="1"/>
</dbReference>
<evidence type="ECO:0000256" key="9">
    <source>
        <dbReference type="ARBA" id="ARBA00052017"/>
    </source>
</evidence>
<proteinExistence type="inferred from homology"/>
<dbReference type="SMR" id="A0A832WH35"/>
<dbReference type="AlphaFoldDB" id="A0A832WH35"/>
<feature type="binding site" evidence="10">
    <location>
        <begin position="140"/>
        <end position="143"/>
    </location>
    <ligand>
        <name>substrate</name>
    </ligand>
</feature>
<keyword evidence="4 10" id="KW-0547">Nucleotide-binding</keyword>
<feature type="binding site" evidence="10">
    <location>
        <position position="65"/>
    </location>
    <ligand>
        <name>Mg(2+)</name>
        <dbReference type="ChEBI" id="CHEBI:18420"/>
    </ligand>
</feature>
<comment type="catalytic activity">
    <reaction evidence="10">
        <text>ITP + H2O = IMP + diphosphate + H(+)</text>
        <dbReference type="Rhea" id="RHEA:29399"/>
        <dbReference type="ChEBI" id="CHEBI:15377"/>
        <dbReference type="ChEBI" id="CHEBI:15378"/>
        <dbReference type="ChEBI" id="CHEBI:33019"/>
        <dbReference type="ChEBI" id="CHEBI:58053"/>
        <dbReference type="ChEBI" id="CHEBI:61402"/>
        <dbReference type="EC" id="3.6.1.66"/>
    </reaction>
</comment>
<dbReference type="PANTHER" id="PTHR11067">
    <property type="entry name" value="INOSINE TRIPHOSPHATE PYROPHOSPHATASE/HAM1 PROTEIN"/>
    <property type="match status" value="1"/>
</dbReference>
<keyword evidence="3 10" id="KW-0479">Metal-binding</keyword>
<evidence type="ECO:0000256" key="4">
    <source>
        <dbReference type="ARBA" id="ARBA00022741"/>
    </source>
</evidence>
<comment type="similarity">
    <text evidence="1 10 11">Belongs to the HAM1 NTPase family.</text>
</comment>
<dbReference type="GO" id="GO:0036220">
    <property type="term" value="F:ITP diphosphatase activity"/>
    <property type="evidence" value="ECO:0007669"/>
    <property type="project" value="UniProtKB-UniRule"/>
</dbReference>
<dbReference type="SUPFAM" id="SSF52972">
    <property type="entry name" value="ITPase-like"/>
    <property type="match status" value="1"/>
</dbReference>
<dbReference type="InterPro" id="IPR002637">
    <property type="entry name" value="RdgB/HAM1"/>
</dbReference>
<accession>A0A832WH35</accession>
<evidence type="ECO:0000256" key="1">
    <source>
        <dbReference type="ARBA" id="ARBA00008023"/>
    </source>
</evidence>
<comment type="caution">
    <text evidence="12">The sequence shown here is derived from an EMBL/GenBank/DDBJ whole genome shotgun (WGS) entry which is preliminary data.</text>
</comment>
<comment type="function">
    <text evidence="10">Pyrophosphatase that catalyzes the hydrolysis of nucleoside triphosphates to their monophosphate derivatives, with a high preference for the non-canonical purine nucleotides XTP (xanthosine triphosphate), dITP (deoxyinosine triphosphate) and ITP. Seems to function as a house-cleaning enzyme that removes non-canonical purine nucleotides from the nucleotide pool, thus preventing their incorporation into DNA/RNA and avoiding chromosomal lesions.</text>
</comment>
<feature type="binding site" evidence="10">
    <location>
        <begin position="168"/>
        <end position="169"/>
    </location>
    <ligand>
        <name>substrate</name>
    </ligand>
</feature>
<evidence type="ECO:0000256" key="11">
    <source>
        <dbReference type="RuleBase" id="RU003781"/>
    </source>
</evidence>
<keyword evidence="5 10" id="KW-0378">Hydrolase</keyword>
<dbReference type="EMBL" id="DUJP01000027">
    <property type="protein sequence ID" value="HII47095.1"/>
    <property type="molecule type" value="Genomic_DNA"/>
</dbReference>
<evidence type="ECO:0000256" key="8">
    <source>
        <dbReference type="ARBA" id="ARBA00051875"/>
    </source>
</evidence>
<sequence>MRIRLATNNPYKLAEVSHILAPFCIEVERLDAEKVEIQHDDVVVIARKAAEFLCSRYGDFVVVDDTGLYIEALGGFPGPYAEYVYRTIGLKGVLKLLEGAADRRATFKCAAAICIGGRVEVFVGEVRGYIAHEPRGRGGFGYDPIFIPEGMTATYAELGEEVKNKISHRAKAFSQLGAWLTNRNLFK</sequence>
<feature type="binding site" evidence="10">
    <location>
        <begin position="7"/>
        <end position="12"/>
    </location>
    <ligand>
        <name>substrate</name>
    </ligand>
</feature>
<dbReference type="GO" id="GO:0009146">
    <property type="term" value="P:purine nucleoside triphosphate catabolic process"/>
    <property type="evidence" value="ECO:0007669"/>
    <property type="project" value="UniProtKB-UniRule"/>
</dbReference>
<dbReference type="Gene3D" id="3.90.950.10">
    <property type="match status" value="1"/>
</dbReference>
<dbReference type="GO" id="GO:0046872">
    <property type="term" value="F:metal ion binding"/>
    <property type="evidence" value="ECO:0007669"/>
    <property type="project" value="UniProtKB-KW"/>
</dbReference>
<evidence type="ECO:0000313" key="12">
    <source>
        <dbReference type="EMBL" id="HII47095.1"/>
    </source>
</evidence>
<dbReference type="GO" id="GO:0000166">
    <property type="term" value="F:nucleotide binding"/>
    <property type="evidence" value="ECO:0007669"/>
    <property type="project" value="UniProtKB-KW"/>
</dbReference>
<dbReference type="Proteomes" id="UP000651120">
    <property type="component" value="Unassembled WGS sequence"/>
</dbReference>
<comment type="catalytic activity">
    <reaction evidence="8 10">
        <text>dITP + H2O = dIMP + diphosphate + H(+)</text>
        <dbReference type="Rhea" id="RHEA:28342"/>
        <dbReference type="ChEBI" id="CHEBI:15377"/>
        <dbReference type="ChEBI" id="CHEBI:15378"/>
        <dbReference type="ChEBI" id="CHEBI:33019"/>
        <dbReference type="ChEBI" id="CHEBI:61194"/>
        <dbReference type="ChEBI" id="CHEBI:61382"/>
        <dbReference type="EC" id="3.6.1.66"/>
    </reaction>
</comment>
<evidence type="ECO:0000256" key="5">
    <source>
        <dbReference type="ARBA" id="ARBA00022801"/>
    </source>
</evidence>
<dbReference type="Pfam" id="PF01725">
    <property type="entry name" value="Ham1p_like"/>
    <property type="match status" value="1"/>
</dbReference>
<dbReference type="GO" id="GO:0009117">
    <property type="term" value="P:nucleotide metabolic process"/>
    <property type="evidence" value="ECO:0007669"/>
    <property type="project" value="UniProtKB-KW"/>
</dbReference>
<feature type="binding site" evidence="10">
    <location>
        <position position="163"/>
    </location>
    <ligand>
        <name>substrate</name>
    </ligand>
</feature>
<comment type="cofactor">
    <cofactor evidence="10">
        <name>Mg(2+)</name>
        <dbReference type="ChEBI" id="CHEBI:18420"/>
    </cofactor>
    <text evidence="10">Binds 1 Mg(2+) ion per subunit.</text>
</comment>
<dbReference type="OMA" id="YDPIFQP"/>
<evidence type="ECO:0000256" key="7">
    <source>
        <dbReference type="ARBA" id="ARBA00023080"/>
    </source>
</evidence>
<dbReference type="InterPro" id="IPR020922">
    <property type="entry name" value="dITP/XTP_pyrophosphatase"/>
</dbReference>
<dbReference type="GeneID" id="1464477"/>
<keyword evidence="7 10" id="KW-0546">Nucleotide metabolism</keyword>
<protein>
    <recommendedName>
        <fullName evidence="10">dITP/XTP pyrophosphatase</fullName>
        <ecNumber evidence="10">3.6.1.66</ecNumber>
    </recommendedName>
    <alternativeName>
        <fullName evidence="10">Non-canonical purine NTP pyrophosphatase</fullName>
    </alternativeName>
    <alternativeName>
        <fullName evidence="10">Non-standard purine NTP pyrophosphatase</fullName>
    </alternativeName>
    <alternativeName>
        <fullName evidence="10">Nucleoside-triphosphate diphosphatase</fullName>
    </alternativeName>
    <alternativeName>
        <fullName evidence="10">Nucleoside-triphosphate pyrophosphatase</fullName>
        <shortName evidence="10">NTPase</shortName>
    </alternativeName>
</protein>
<dbReference type="PANTHER" id="PTHR11067:SF9">
    <property type="entry name" value="INOSINE TRIPHOSPHATE PYROPHOSPHATASE"/>
    <property type="match status" value="1"/>
</dbReference>
<keyword evidence="6 10" id="KW-0460">Magnesium</keyword>
<dbReference type="NCBIfam" id="TIGR00042">
    <property type="entry name" value="RdgB/HAM1 family non-canonical purine NTP pyrophosphatase"/>
    <property type="match status" value="1"/>
</dbReference>
<dbReference type="GO" id="GO:0035870">
    <property type="term" value="F:dITP diphosphatase activity"/>
    <property type="evidence" value="ECO:0007669"/>
    <property type="project" value="UniProtKB-UniRule"/>
</dbReference>
<dbReference type="NCBIfam" id="NF011396">
    <property type="entry name" value="PRK14821.1"/>
    <property type="match status" value="1"/>
</dbReference>
<feature type="binding site" evidence="10">
    <location>
        <position position="66"/>
    </location>
    <ligand>
        <name>substrate</name>
    </ligand>
</feature>
<name>A0A832WH35_9CREN</name>